<dbReference type="RefSeq" id="XP_020076381.1">
    <property type="nucleotide sequence ID" value="XM_020223063.1"/>
</dbReference>
<name>A0A1E4RJ63_9ASCO</name>
<evidence type="ECO:0000313" key="1">
    <source>
        <dbReference type="EMBL" id="ODV67314.1"/>
    </source>
</evidence>
<sequence length="134" mass="15332">MIRLSPTTHENTQHLSRCGCGHEVEYKVCVYGWVQKSKFATVFCFVLLLRNANKKLLRVLGLGDLTLLGFSPLEKTLKKLTVQLFCGVDYVTVFMRSGNHMMCHVTCCLAVHFRLFCSGYNPEYLLNILTEYTD</sequence>
<accession>A0A1E4RJ63</accession>
<dbReference type="Proteomes" id="UP000095085">
    <property type="component" value="Unassembled WGS sequence"/>
</dbReference>
<dbReference type="AlphaFoldDB" id="A0A1E4RJ63"/>
<keyword evidence="2" id="KW-1185">Reference proteome</keyword>
<evidence type="ECO:0000313" key="2">
    <source>
        <dbReference type="Proteomes" id="UP000095085"/>
    </source>
</evidence>
<organism evidence="1 2">
    <name type="scientific">Hyphopichia burtonii NRRL Y-1933</name>
    <dbReference type="NCBI Taxonomy" id="984485"/>
    <lineage>
        <taxon>Eukaryota</taxon>
        <taxon>Fungi</taxon>
        <taxon>Dikarya</taxon>
        <taxon>Ascomycota</taxon>
        <taxon>Saccharomycotina</taxon>
        <taxon>Pichiomycetes</taxon>
        <taxon>Debaryomycetaceae</taxon>
        <taxon>Hyphopichia</taxon>
    </lineage>
</organism>
<protein>
    <submittedName>
        <fullName evidence="1">Uncharacterized protein</fullName>
    </submittedName>
</protein>
<dbReference type="EMBL" id="KV454541">
    <property type="protein sequence ID" value="ODV67314.1"/>
    <property type="molecule type" value="Genomic_DNA"/>
</dbReference>
<proteinExistence type="predicted"/>
<gene>
    <name evidence="1" type="ORF">HYPBUDRAFT_210210</name>
</gene>
<reference evidence="2" key="1">
    <citation type="submission" date="2016-05" db="EMBL/GenBank/DDBJ databases">
        <title>Comparative genomics of biotechnologically important yeasts.</title>
        <authorList>
            <consortium name="DOE Joint Genome Institute"/>
            <person name="Riley R."/>
            <person name="Haridas S."/>
            <person name="Wolfe K.H."/>
            <person name="Lopes M.R."/>
            <person name="Hittinger C.T."/>
            <person name="Goker M."/>
            <person name="Salamov A."/>
            <person name="Wisecaver J."/>
            <person name="Long T.M."/>
            <person name="Aerts A.L."/>
            <person name="Barry K."/>
            <person name="Choi C."/>
            <person name="Clum A."/>
            <person name="Coughlan A.Y."/>
            <person name="Deshpande S."/>
            <person name="Douglass A.P."/>
            <person name="Hanson S.J."/>
            <person name="Klenk H.-P."/>
            <person name="Labutti K."/>
            <person name="Lapidus A."/>
            <person name="Lindquist E."/>
            <person name="Lipzen A."/>
            <person name="Meier-Kolthoff J.P."/>
            <person name="Ohm R.A."/>
            <person name="Otillar R.P."/>
            <person name="Pangilinan J."/>
            <person name="Peng Y."/>
            <person name="Rokas A."/>
            <person name="Rosa C.A."/>
            <person name="Scheuner C."/>
            <person name="Sibirny A.A."/>
            <person name="Slot J.C."/>
            <person name="Stielow J.B."/>
            <person name="Sun H."/>
            <person name="Kurtzman C.P."/>
            <person name="Blackwell M."/>
            <person name="Grigoriev I.V."/>
            <person name="Jeffries T.W."/>
        </authorList>
    </citation>
    <scope>NUCLEOTIDE SEQUENCE [LARGE SCALE GENOMIC DNA]</scope>
    <source>
        <strain evidence="2">NRRL Y-1933</strain>
    </source>
</reference>
<dbReference type="GeneID" id="30997612"/>